<feature type="chain" id="PRO_5015403505" evidence="2">
    <location>
        <begin position="20"/>
        <end position="439"/>
    </location>
</feature>
<dbReference type="GO" id="GO:0004190">
    <property type="term" value="F:aspartic-type endopeptidase activity"/>
    <property type="evidence" value="ECO:0007669"/>
    <property type="project" value="InterPro"/>
</dbReference>
<dbReference type="SMART" id="SM00228">
    <property type="entry name" value="PDZ"/>
    <property type="match status" value="1"/>
</dbReference>
<dbReference type="OrthoDB" id="3521766at2"/>
<evidence type="ECO:0000256" key="1">
    <source>
        <dbReference type="ARBA" id="ARBA00022801"/>
    </source>
</evidence>
<keyword evidence="2" id="KW-0732">Signal</keyword>
<dbReference type="Proteomes" id="UP000244193">
    <property type="component" value="Chromosome"/>
</dbReference>
<proteinExistence type="predicted"/>
<feature type="domain" description="Peptidase A2" evidence="4">
    <location>
        <begin position="54"/>
        <end position="90"/>
    </location>
</feature>
<name>A0A2S0RHI7_9FLAO</name>
<dbReference type="RefSeq" id="WP_108372974.1">
    <property type="nucleotide sequence ID" value="NZ_CP028811.1"/>
</dbReference>
<dbReference type="InterPro" id="IPR021109">
    <property type="entry name" value="Peptidase_aspartic_dom_sf"/>
</dbReference>
<evidence type="ECO:0000259" key="4">
    <source>
        <dbReference type="PROSITE" id="PS50175"/>
    </source>
</evidence>
<evidence type="ECO:0000313" key="6">
    <source>
        <dbReference type="Proteomes" id="UP000244193"/>
    </source>
</evidence>
<dbReference type="SUPFAM" id="SSF50156">
    <property type="entry name" value="PDZ domain-like"/>
    <property type="match status" value="1"/>
</dbReference>
<reference evidence="5 6" key="1">
    <citation type="submission" date="2018-04" db="EMBL/GenBank/DDBJ databases">
        <title>Genome sequencing of Flavobacterium sp. HYN0048.</title>
        <authorList>
            <person name="Yi H."/>
            <person name="Baek C."/>
        </authorList>
    </citation>
    <scope>NUCLEOTIDE SEQUENCE [LARGE SCALE GENOMIC DNA]</scope>
    <source>
        <strain evidence="5 6">HYN0048</strain>
    </source>
</reference>
<dbReference type="SUPFAM" id="SSF50630">
    <property type="entry name" value="Acid proteases"/>
    <property type="match status" value="1"/>
</dbReference>
<dbReference type="PROSITE" id="PS50106">
    <property type="entry name" value="PDZ"/>
    <property type="match status" value="1"/>
</dbReference>
<dbReference type="KEGG" id="fmg:HYN48_14475"/>
<sequence length="439" mass="49179">MKALFAITGFFCCILFAAAQDGFAALPNKNKITIPFQLINNLIIVPVSVNGVELSFLLDTGVEETVLFSLDDREVPLHDVESLTLRGLGSQEGVDGLKSKRNKLSIGPLQYSNQEIFVVIDEQMNLSASLGVPVNGIIGYQFFKHNLVKINYAHKKLVIYNYNKANVKKITKNYTPLDISLERNKPYVVSAVTSGGEVVSAKLLLDTGNSDAIWLFDDRSDRISIPERHFEDFLGRGFSGPIFGKKARISDFALNRFRFRNPIASFPDTVSLRNVRMVENRLGSVGGEVIKRFQVIFDYTNSKFYLKKNANFELPFHCNTSGIELHHAGTKLVQEVNREHGTSSAVKIELGGGGEMDVKYKFELKPVYEIASVRKGSPADAIGLQQGDVLISINEAQSYKFTLQEINDLLKSDDGRKLLLEVQRKDRIMKFRLEMKSIL</sequence>
<organism evidence="5 6">
    <name type="scientific">Flavobacterium magnum</name>
    <dbReference type="NCBI Taxonomy" id="2162713"/>
    <lineage>
        <taxon>Bacteria</taxon>
        <taxon>Pseudomonadati</taxon>
        <taxon>Bacteroidota</taxon>
        <taxon>Flavobacteriia</taxon>
        <taxon>Flavobacteriales</taxon>
        <taxon>Flavobacteriaceae</taxon>
        <taxon>Flavobacterium</taxon>
    </lineage>
</organism>
<dbReference type="InterPro" id="IPR001478">
    <property type="entry name" value="PDZ"/>
</dbReference>
<dbReference type="AlphaFoldDB" id="A0A2S0RHI7"/>
<evidence type="ECO:0000259" key="3">
    <source>
        <dbReference type="PROSITE" id="PS50106"/>
    </source>
</evidence>
<protein>
    <submittedName>
        <fullName evidence="5">Signal protein PDZ</fullName>
    </submittedName>
</protein>
<dbReference type="PROSITE" id="PS50175">
    <property type="entry name" value="ASP_PROT_RETROV"/>
    <property type="match status" value="1"/>
</dbReference>
<evidence type="ECO:0000256" key="2">
    <source>
        <dbReference type="SAM" id="SignalP"/>
    </source>
</evidence>
<dbReference type="InterPro" id="IPR036034">
    <property type="entry name" value="PDZ_sf"/>
</dbReference>
<feature type="domain" description="PDZ" evidence="3">
    <location>
        <begin position="345"/>
        <end position="425"/>
    </location>
</feature>
<dbReference type="Gene3D" id="2.30.42.10">
    <property type="match status" value="1"/>
</dbReference>
<dbReference type="Pfam" id="PF17820">
    <property type="entry name" value="PDZ_6"/>
    <property type="match status" value="1"/>
</dbReference>
<keyword evidence="1" id="KW-0378">Hydrolase</keyword>
<evidence type="ECO:0000313" key="5">
    <source>
        <dbReference type="EMBL" id="AWA31203.1"/>
    </source>
</evidence>
<dbReference type="EMBL" id="CP028811">
    <property type="protein sequence ID" value="AWA31203.1"/>
    <property type="molecule type" value="Genomic_DNA"/>
</dbReference>
<dbReference type="Pfam" id="PF13650">
    <property type="entry name" value="Asp_protease_2"/>
    <property type="match status" value="1"/>
</dbReference>
<accession>A0A2S0RHI7</accession>
<dbReference type="InterPro" id="IPR001995">
    <property type="entry name" value="Peptidase_A2_cat"/>
</dbReference>
<feature type="signal peptide" evidence="2">
    <location>
        <begin position="1"/>
        <end position="19"/>
    </location>
</feature>
<dbReference type="InterPro" id="IPR041489">
    <property type="entry name" value="PDZ_6"/>
</dbReference>
<dbReference type="GO" id="GO:0006508">
    <property type="term" value="P:proteolysis"/>
    <property type="evidence" value="ECO:0007669"/>
    <property type="project" value="InterPro"/>
</dbReference>
<keyword evidence="6" id="KW-1185">Reference proteome</keyword>
<gene>
    <name evidence="5" type="ORF">HYN48_14475</name>
</gene>
<dbReference type="Gene3D" id="2.40.70.10">
    <property type="entry name" value="Acid Proteases"/>
    <property type="match status" value="1"/>
</dbReference>